<dbReference type="AlphaFoldDB" id="A0A0E9UQ55"/>
<organism evidence="1">
    <name type="scientific">Anguilla anguilla</name>
    <name type="common">European freshwater eel</name>
    <name type="synonym">Muraena anguilla</name>
    <dbReference type="NCBI Taxonomy" id="7936"/>
    <lineage>
        <taxon>Eukaryota</taxon>
        <taxon>Metazoa</taxon>
        <taxon>Chordata</taxon>
        <taxon>Craniata</taxon>
        <taxon>Vertebrata</taxon>
        <taxon>Euteleostomi</taxon>
        <taxon>Actinopterygii</taxon>
        <taxon>Neopterygii</taxon>
        <taxon>Teleostei</taxon>
        <taxon>Anguilliformes</taxon>
        <taxon>Anguillidae</taxon>
        <taxon>Anguilla</taxon>
    </lineage>
</organism>
<evidence type="ECO:0000313" key="1">
    <source>
        <dbReference type="EMBL" id="JAH67952.1"/>
    </source>
</evidence>
<reference evidence="1" key="1">
    <citation type="submission" date="2014-11" db="EMBL/GenBank/DDBJ databases">
        <authorList>
            <person name="Amaro Gonzalez C."/>
        </authorList>
    </citation>
    <scope>NUCLEOTIDE SEQUENCE</scope>
</reference>
<proteinExistence type="predicted"/>
<name>A0A0E9UQ55_ANGAN</name>
<sequence length="71" mass="8093">MDHGSTIPEPSGSLQNFALRNYDRTQTQWAHVLATLPNNHCSIFSLLFPQEDRNHTVITERSSRGTLRKPC</sequence>
<accession>A0A0E9UQ55</accession>
<dbReference type="EMBL" id="GBXM01040625">
    <property type="protein sequence ID" value="JAH67952.1"/>
    <property type="molecule type" value="Transcribed_RNA"/>
</dbReference>
<protein>
    <submittedName>
        <fullName evidence="1">Uncharacterized protein</fullName>
    </submittedName>
</protein>
<reference evidence="1" key="2">
    <citation type="journal article" date="2015" name="Fish Shellfish Immunol.">
        <title>Early steps in the European eel (Anguilla anguilla)-Vibrio vulnificus interaction in the gills: Role of the RtxA13 toxin.</title>
        <authorList>
            <person name="Callol A."/>
            <person name="Pajuelo D."/>
            <person name="Ebbesson L."/>
            <person name="Teles M."/>
            <person name="MacKenzie S."/>
            <person name="Amaro C."/>
        </authorList>
    </citation>
    <scope>NUCLEOTIDE SEQUENCE</scope>
</reference>